<dbReference type="GO" id="GO:0008168">
    <property type="term" value="F:methyltransferase activity"/>
    <property type="evidence" value="ECO:0007669"/>
    <property type="project" value="UniProtKB-KW"/>
</dbReference>
<evidence type="ECO:0000313" key="2">
    <source>
        <dbReference type="EMBL" id="EFM12136.1"/>
    </source>
</evidence>
<dbReference type="Gene3D" id="3.40.50.150">
    <property type="entry name" value="Vaccinia Virus protein VP39"/>
    <property type="match status" value="1"/>
</dbReference>
<dbReference type="eggNOG" id="COG2227">
    <property type="taxonomic scope" value="Bacteria"/>
</dbReference>
<gene>
    <name evidence="2" type="ORF">PaecuDRAFT_0816</name>
</gene>
<dbReference type="RefSeq" id="WP_006036831.1">
    <property type="nucleotide sequence ID" value="NZ_AEDD01000002.1"/>
</dbReference>
<protein>
    <submittedName>
        <fullName evidence="2">Methyltransferase type 11</fullName>
    </submittedName>
</protein>
<feature type="domain" description="Methyltransferase" evidence="1">
    <location>
        <begin position="75"/>
        <end position="161"/>
    </location>
</feature>
<name>E0I594_9BACL</name>
<keyword evidence="2" id="KW-0489">Methyltransferase</keyword>
<dbReference type="EMBL" id="AEDD01000002">
    <property type="protein sequence ID" value="EFM12136.1"/>
    <property type="molecule type" value="Genomic_DNA"/>
</dbReference>
<dbReference type="STRING" id="717606.PaecuDRAFT_0816"/>
<dbReference type="GO" id="GO:0032259">
    <property type="term" value="P:methylation"/>
    <property type="evidence" value="ECO:0007669"/>
    <property type="project" value="UniProtKB-KW"/>
</dbReference>
<sequence>MIDLFDEGLWEKAWKEDPHSFANKMKKAGIDATHSFDHKAKAFNEQVFNEEGRLRTKRIMNWLEGQGVQYKDASILDIGAASGGFSIPFAERGASVTSVEPCLPLAELLEENAAKLKHGAIDIVTQPFEHIDLQGMGWENKFDLVFVSMCPVVSDWESVLRVLSCAKQYCYISMSAGSHVSSLVDEVWPLVASQSLKPQHMEMGYLLHLLYIKGYAFQSLVTREMKTTESSRVEVLNELMIRLKMNGLVDDERTRGIVAEYLEQKYPDDRVIFQEGGRYGKVLVQLQDQNMYTRELQQA</sequence>
<evidence type="ECO:0000259" key="1">
    <source>
        <dbReference type="Pfam" id="PF13649"/>
    </source>
</evidence>
<proteinExistence type="predicted"/>
<dbReference type="OrthoDB" id="9791837at2"/>
<reference evidence="2 3" key="1">
    <citation type="submission" date="2010-07" db="EMBL/GenBank/DDBJ databases">
        <title>The draft genome of Paenibacillus curdlanolyticus YK9.</title>
        <authorList>
            <consortium name="US DOE Joint Genome Institute (JGI-PGF)"/>
            <person name="Lucas S."/>
            <person name="Copeland A."/>
            <person name="Lapidus A."/>
            <person name="Cheng J.-F."/>
            <person name="Bruce D."/>
            <person name="Goodwin L."/>
            <person name="Pitluck S."/>
            <person name="Land M.L."/>
            <person name="Hauser L."/>
            <person name="Chang Y.-J."/>
            <person name="Jeffries C."/>
            <person name="Anderson I.J."/>
            <person name="Johnson E."/>
            <person name="Loganathan U."/>
            <person name="Mulhopadhyay B."/>
            <person name="Kyrpides N."/>
            <person name="Woyke T.J."/>
        </authorList>
    </citation>
    <scope>NUCLEOTIDE SEQUENCE [LARGE SCALE GENOMIC DNA]</scope>
    <source>
        <strain evidence="2 3">YK9</strain>
    </source>
</reference>
<keyword evidence="2" id="KW-0808">Transferase</keyword>
<accession>E0I594</accession>
<dbReference type="InterPro" id="IPR029063">
    <property type="entry name" value="SAM-dependent_MTases_sf"/>
</dbReference>
<evidence type="ECO:0000313" key="3">
    <source>
        <dbReference type="Proteomes" id="UP000005387"/>
    </source>
</evidence>
<dbReference type="InterPro" id="IPR041698">
    <property type="entry name" value="Methyltransf_25"/>
</dbReference>
<dbReference type="AlphaFoldDB" id="E0I594"/>
<organism evidence="2 3">
    <name type="scientific">Paenibacillus curdlanolyticus YK9</name>
    <dbReference type="NCBI Taxonomy" id="717606"/>
    <lineage>
        <taxon>Bacteria</taxon>
        <taxon>Bacillati</taxon>
        <taxon>Bacillota</taxon>
        <taxon>Bacilli</taxon>
        <taxon>Bacillales</taxon>
        <taxon>Paenibacillaceae</taxon>
        <taxon>Paenibacillus</taxon>
    </lineage>
</organism>
<dbReference type="CDD" id="cd02440">
    <property type="entry name" value="AdoMet_MTases"/>
    <property type="match status" value="1"/>
</dbReference>
<dbReference type="SUPFAM" id="SSF53335">
    <property type="entry name" value="S-adenosyl-L-methionine-dependent methyltransferases"/>
    <property type="match status" value="1"/>
</dbReference>
<dbReference type="Pfam" id="PF13649">
    <property type="entry name" value="Methyltransf_25"/>
    <property type="match status" value="1"/>
</dbReference>
<keyword evidence="3" id="KW-1185">Reference proteome</keyword>
<dbReference type="Proteomes" id="UP000005387">
    <property type="component" value="Unassembled WGS sequence"/>
</dbReference>